<evidence type="ECO:0000313" key="1">
    <source>
        <dbReference type="EMBL" id="KAA3472894.1"/>
    </source>
</evidence>
<sequence>MQTTEFSISDNGCLYFRNRLYMPNDSEVKQNILHEDQSSVYSIHLVGESRTLASVRFVTPCYDSRMKMRALPLSSKKRDAICVIFDILTKLAHFIVIKIYYSLEKLIELYVFEIVRLHSVLLSIISYRDLSVHTLGVSTPGGDKRTVRMSDSSTRGHLNLLIITTTNWELKWHRSRLYMDENAELHCTGLN</sequence>
<dbReference type="Proteomes" id="UP000325315">
    <property type="component" value="Unassembled WGS sequence"/>
</dbReference>
<proteinExistence type="predicted"/>
<evidence type="ECO:0000313" key="2">
    <source>
        <dbReference type="Proteomes" id="UP000325315"/>
    </source>
</evidence>
<protein>
    <submittedName>
        <fullName evidence="1">Integrase</fullName>
    </submittedName>
</protein>
<organism evidence="1 2">
    <name type="scientific">Gossypium australe</name>
    <dbReference type="NCBI Taxonomy" id="47621"/>
    <lineage>
        <taxon>Eukaryota</taxon>
        <taxon>Viridiplantae</taxon>
        <taxon>Streptophyta</taxon>
        <taxon>Embryophyta</taxon>
        <taxon>Tracheophyta</taxon>
        <taxon>Spermatophyta</taxon>
        <taxon>Magnoliopsida</taxon>
        <taxon>eudicotyledons</taxon>
        <taxon>Gunneridae</taxon>
        <taxon>Pentapetalae</taxon>
        <taxon>rosids</taxon>
        <taxon>malvids</taxon>
        <taxon>Malvales</taxon>
        <taxon>Malvaceae</taxon>
        <taxon>Malvoideae</taxon>
        <taxon>Gossypium</taxon>
    </lineage>
</organism>
<dbReference type="AlphaFoldDB" id="A0A5B6VV85"/>
<reference evidence="2" key="1">
    <citation type="journal article" date="2019" name="Plant Biotechnol. J.">
        <title>Genome sequencing of the Australian wild diploid species Gossypium australe highlights disease resistance and delayed gland morphogenesis.</title>
        <authorList>
            <person name="Cai Y."/>
            <person name="Cai X."/>
            <person name="Wang Q."/>
            <person name="Wang P."/>
            <person name="Zhang Y."/>
            <person name="Cai C."/>
            <person name="Xu Y."/>
            <person name="Wang K."/>
            <person name="Zhou Z."/>
            <person name="Wang C."/>
            <person name="Geng S."/>
            <person name="Li B."/>
            <person name="Dong Q."/>
            <person name="Hou Y."/>
            <person name="Wang H."/>
            <person name="Ai P."/>
            <person name="Liu Z."/>
            <person name="Yi F."/>
            <person name="Sun M."/>
            <person name="An G."/>
            <person name="Cheng J."/>
            <person name="Zhang Y."/>
            <person name="Shi Q."/>
            <person name="Xie Y."/>
            <person name="Shi X."/>
            <person name="Chang Y."/>
            <person name="Huang F."/>
            <person name="Chen Y."/>
            <person name="Hong S."/>
            <person name="Mi L."/>
            <person name="Sun Q."/>
            <person name="Zhang L."/>
            <person name="Zhou B."/>
            <person name="Peng R."/>
            <person name="Zhang X."/>
            <person name="Liu F."/>
        </authorList>
    </citation>
    <scope>NUCLEOTIDE SEQUENCE [LARGE SCALE GENOMIC DNA]</scope>
    <source>
        <strain evidence="2">cv. PA1801</strain>
    </source>
</reference>
<gene>
    <name evidence="1" type="ORF">EPI10_023317</name>
</gene>
<keyword evidence="2" id="KW-1185">Reference proteome</keyword>
<name>A0A5B6VV85_9ROSI</name>
<dbReference type="PANTHER" id="PTHR45835">
    <property type="entry name" value="YALI0A06105P"/>
    <property type="match status" value="1"/>
</dbReference>
<dbReference type="PANTHER" id="PTHR45835:SF99">
    <property type="entry name" value="CHROMO DOMAIN-CONTAINING PROTEIN-RELATED"/>
    <property type="match status" value="1"/>
</dbReference>
<accession>A0A5B6VV85</accession>
<dbReference type="EMBL" id="SMMG02000005">
    <property type="protein sequence ID" value="KAA3472894.1"/>
    <property type="molecule type" value="Genomic_DNA"/>
</dbReference>
<comment type="caution">
    <text evidence="1">The sequence shown here is derived from an EMBL/GenBank/DDBJ whole genome shotgun (WGS) entry which is preliminary data.</text>
</comment>